<organism evidence="4 5">
    <name type="scientific">Solanum commersonii</name>
    <name type="common">Commerson's wild potato</name>
    <name type="synonym">Commerson's nightshade</name>
    <dbReference type="NCBI Taxonomy" id="4109"/>
    <lineage>
        <taxon>Eukaryota</taxon>
        <taxon>Viridiplantae</taxon>
        <taxon>Streptophyta</taxon>
        <taxon>Embryophyta</taxon>
        <taxon>Tracheophyta</taxon>
        <taxon>Spermatophyta</taxon>
        <taxon>Magnoliopsida</taxon>
        <taxon>eudicotyledons</taxon>
        <taxon>Gunneridae</taxon>
        <taxon>Pentapetalae</taxon>
        <taxon>asterids</taxon>
        <taxon>lamiids</taxon>
        <taxon>Solanales</taxon>
        <taxon>Solanaceae</taxon>
        <taxon>Solanoideae</taxon>
        <taxon>Solaneae</taxon>
        <taxon>Solanum</taxon>
    </lineage>
</organism>
<dbReference type="Gene3D" id="3.40.50.1700">
    <property type="entry name" value="Glycoside hydrolase family 3 C-terminal domain"/>
    <property type="match status" value="1"/>
</dbReference>
<keyword evidence="5" id="KW-1185">Reference proteome</keyword>
<comment type="caution">
    <text evidence="4">The sequence shown here is derived from an EMBL/GenBank/DDBJ whole genome shotgun (WGS) entry which is preliminary data.</text>
</comment>
<dbReference type="InterPro" id="IPR036881">
    <property type="entry name" value="Glyco_hydro_3_C_sf"/>
</dbReference>
<dbReference type="InterPro" id="IPR051915">
    <property type="entry name" value="Cellulose_Degrad_GH3"/>
</dbReference>
<reference evidence="4 5" key="1">
    <citation type="submission" date="2020-09" db="EMBL/GenBank/DDBJ databases">
        <title>De no assembly of potato wild relative species, Solanum commersonii.</title>
        <authorList>
            <person name="Cho K."/>
        </authorList>
    </citation>
    <scope>NUCLEOTIDE SEQUENCE [LARGE SCALE GENOMIC DNA]</scope>
    <source>
        <strain evidence="4">LZ3.2</strain>
        <tissue evidence="4">Leaf</tissue>
    </source>
</reference>
<protein>
    <recommendedName>
        <fullName evidence="3">Glycoside hydrolase family 3 C-terminal domain-containing protein</fullName>
    </recommendedName>
</protein>
<proteinExistence type="predicted"/>
<dbReference type="OrthoDB" id="416222at2759"/>
<dbReference type="PANTHER" id="PTHR30620">
    <property type="entry name" value="PERIPLASMIC BETA-GLUCOSIDASE-RELATED"/>
    <property type="match status" value="1"/>
</dbReference>
<dbReference type="GO" id="GO:0009251">
    <property type="term" value="P:glucan catabolic process"/>
    <property type="evidence" value="ECO:0007669"/>
    <property type="project" value="TreeGrafter"/>
</dbReference>
<dbReference type="AlphaFoldDB" id="A0A9J5X1E2"/>
<keyword evidence="1" id="KW-0378">Hydrolase</keyword>
<evidence type="ECO:0000313" key="4">
    <source>
        <dbReference type="EMBL" id="KAG5581116.1"/>
    </source>
</evidence>
<sequence length="109" mass="12064">MISRINVDPATQIVYKKESDTNFEQANKFDYVVVVVDENTYAEAYNDSSNLTVPNPGPSFIQAVKCVVVLIFAHHVVIKPYVEKMDAVLAAWLPGTEGQCIADVLVTMD</sequence>
<evidence type="ECO:0000256" key="1">
    <source>
        <dbReference type="ARBA" id="ARBA00022801"/>
    </source>
</evidence>
<evidence type="ECO:0000259" key="3">
    <source>
        <dbReference type="Pfam" id="PF01915"/>
    </source>
</evidence>
<dbReference type="Proteomes" id="UP000824120">
    <property type="component" value="Chromosome 10"/>
</dbReference>
<dbReference type="Pfam" id="PF01915">
    <property type="entry name" value="Glyco_hydro_3_C"/>
    <property type="match status" value="1"/>
</dbReference>
<dbReference type="InterPro" id="IPR002772">
    <property type="entry name" value="Glyco_hydro_3_C"/>
</dbReference>
<dbReference type="SUPFAM" id="SSF52279">
    <property type="entry name" value="Beta-D-glucan exohydrolase, C-terminal domain"/>
    <property type="match status" value="1"/>
</dbReference>
<evidence type="ECO:0000256" key="2">
    <source>
        <dbReference type="ARBA" id="ARBA00023295"/>
    </source>
</evidence>
<evidence type="ECO:0000313" key="5">
    <source>
        <dbReference type="Proteomes" id="UP000824120"/>
    </source>
</evidence>
<dbReference type="PANTHER" id="PTHR30620:SF81">
    <property type="entry name" value="BETA-GLUCOSIDASE BOGH3B-LIKE"/>
    <property type="match status" value="1"/>
</dbReference>
<dbReference type="GO" id="GO:0008422">
    <property type="term" value="F:beta-glucosidase activity"/>
    <property type="evidence" value="ECO:0007669"/>
    <property type="project" value="TreeGrafter"/>
</dbReference>
<name>A0A9J5X1E2_SOLCO</name>
<gene>
    <name evidence="4" type="ORF">H5410_051743</name>
</gene>
<accession>A0A9J5X1E2</accession>
<feature type="domain" description="Glycoside hydrolase family 3 C-terminal" evidence="3">
    <location>
        <begin position="16"/>
        <end position="106"/>
    </location>
</feature>
<keyword evidence="2" id="KW-0326">Glycosidase</keyword>
<dbReference type="EMBL" id="JACXVP010000010">
    <property type="protein sequence ID" value="KAG5581116.1"/>
    <property type="molecule type" value="Genomic_DNA"/>
</dbReference>